<dbReference type="Pfam" id="PF13181">
    <property type="entry name" value="TPR_8"/>
    <property type="match status" value="1"/>
</dbReference>
<evidence type="ECO:0000259" key="8">
    <source>
        <dbReference type="PROSITE" id="PS50109"/>
    </source>
</evidence>
<keyword evidence="3" id="KW-0597">Phosphoprotein</keyword>
<keyword evidence="10" id="KW-1185">Reference proteome</keyword>
<keyword evidence="6" id="KW-0812">Transmembrane</keyword>
<sequence length="724" mass="80760">MLRCRPLVLLLATGLLPGGGALAQTRALDSLRQLVASHPQADTTRVRRLQALATEVGKQQPAEAIAVTKQALALARRITDPVGEGQALLRLGTLYRRQADFAPALEYTEQARTLFTRRTDRAGLSNVYMQLSLIYMVQGSPVPAMQAALKGLHLAEQVGDQQAKVRLRVTLGSIYNQLGDYRSAVLVLQTALRDADQIGDERAVASALNVLGNSYQQQQRYRPALASYQRAIALNRKLGDSKSEAIDEIDVAELYEEQGRHPLALLHGRRARQLTRTGNDLFSLPAAELILARVYLALNQPDSAIVLARHGLQLSQRHRNNENIRNASDVLARAYSARGDSARAFTYLQLYVAYKDTLSGEEVQQQTSALRYGFELDKKQQQIALLTKTRQLQAQKSARQRQQLYALLAGLGSLLVLASLLWRNVVLKQRANRQLNERNDQIARQRDNLDQTLHQLQATQRQLVQREKMASLGELTAGVAHEIQNPLNFVNNFAEVSGELLAELRQELETEPLPPPRRAILRVLLQDLDGMQQKIAEHGHRADSIVKGMLEHSRASTGQRRPTDLNTLVDEYLRLSYHGLRAKDKNFNVLITTHLDPHIGLVEVVPQDLSRVLLNLFTNAFYAVAEKQRHLPQGYQPEVKVCTRRHADEVEIRVRDNGMGIAAALTDKVFQPFFTTKPPGEGTGLGLSLSYDVVTRVHGGTLSVDTQEGDFAEFIVRLPLSVDY</sequence>
<dbReference type="SUPFAM" id="SSF55874">
    <property type="entry name" value="ATPase domain of HSP90 chaperone/DNA topoisomerase II/histidine kinase"/>
    <property type="match status" value="1"/>
</dbReference>
<protein>
    <recommendedName>
        <fullName evidence="2">histidine kinase</fullName>
        <ecNumber evidence="2">2.7.13.3</ecNumber>
    </recommendedName>
</protein>
<dbReference type="SUPFAM" id="SSF47384">
    <property type="entry name" value="Homodimeric domain of signal transducing histidine kinase"/>
    <property type="match status" value="1"/>
</dbReference>
<evidence type="ECO:0000256" key="3">
    <source>
        <dbReference type="ARBA" id="ARBA00022553"/>
    </source>
</evidence>
<dbReference type="Pfam" id="PF02518">
    <property type="entry name" value="HATPase_c"/>
    <property type="match status" value="1"/>
</dbReference>
<dbReference type="EMBL" id="CP114767">
    <property type="protein sequence ID" value="WBA41005.1"/>
    <property type="molecule type" value="Genomic_DNA"/>
</dbReference>
<evidence type="ECO:0000313" key="9">
    <source>
        <dbReference type="EMBL" id="WBA41005.1"/>
    </source>
</evidence>
<dbReference type="PROSITE" id="PS50109">
    <property type="entry name" value="HIS_KIN"/>
    <property type="match status" value="1"/>
</dbReference>
<evidence type="ECO:0000256" key="6">
    <source>
        <dbReference type="SAM" id="Phobius"/>
    </source>
</evidence>
<keyword evidence="6" id="KW-1133">Transmembrane helix</keyword>
<dbReference type="PROSITE" id="PS50005">
    <property type="entry name" value="TPR"/>
    <property type="match status" value="2"/>
</dbReference>
<dbReference type="InterPro" id="IPR019734">
    <property type="entry name" value="TPR_rpt"/>
</dbReference>
<feature type="repeat" description="TPR" evidence="4">
    <location>
        <begin position="85"/>
        <end position="118"/>
    </location>
</feature>
<dbReference type="SMART" id="SM00387">
    <property type="entry name" value="HATPase_c"/>
    <property type="match status" value="1"/>
</dbReference>
<dbReference type="InterPro" id="IPR036097">
    <property type="entry name" value="HisK_dim/P_sf"/>
</dbReference>
<evidence type="ECO:0000256" key="4">
    <source>
        <dbReference type="PROSITE-ProRule" id="PRU00339"/>
    </source>
</evidence>
<keyword evidence="4" id="KW-0802">TPR repeat</keyword>
<dbReference type="PANTHER" id="PTHR43065:SF42">
    <property type="entry name" value="TWO-COMPONENT SENSOR PPRA"/>
    <property type="match status" value="1"/>
</dbReference>
<feature type="coiled-coil region" evidence="5">
    <location>
        <begin position="428"/>
        <end position="466"/>
    </location>
</feature>
<evidence type="ECO:0000313" key="10">
    <source>
        <dbReference type="Proteomes" id="UP001211005"/>
    </source>
</evidence>
<feature type="signal peptide" evidence="7">
    <location>
        <begin position="1"/>
        <end position="23"/>
    </location>
</feature>
<accession>A0ABY7LP63</accession>
<proteinExistence type="predicted"/>
<dbReference type="Gene3D" id="3.30.565.10">
    <property type="entry name" value="Histidine kinase-like ATPase, C-terminal domain"/>
    <property type="match status" value="1"/>
</dbReference>
<dbReference type="Gene3D" id="1.25.40.10">
    <property type="entry name" value="Tetratricopeptide repeat domain"/>
    <property type="match status" value="2"/>
</dbReference>
<feature type="repeat" description="TPR" evidence="4">
    <location>
        <begin position="205"/>
        <end position="238"/>
    </location>
</feature>
<keyword evidence="5" id="KW-0175">Coiled coil</keyword>
<dbReference type="Proteomes" id="UP001211005">
    <property type="component" value="Chromosome"/>
</dbReference>
<dbReference type="EC" id="2.7.13.3" evidence="2"/>
<dbReference type="InterPro" id="IPR036890">
    <property type="entry name" value="HATPase_C_sf"/>
</dbReference>
<dbReference type="Pfam" id="PF13424">
    <property type="entry name" value="TPR_12"/>
    <property type="match status" value="1"/>
</dbReference>
<evidence type="ECO:0000256" key="2">
    <source>
        <dbReference type="ARBA" id="ARBA00012438"/>
    </source>
</evidence>
<dbReference type="Gene3D" id="1.10.287.130">
    <property type="match status" value="1"/>
</dbReference>
<gene>
    <name evidence="9" type="ORF">O3303_14395</name>
</gene>
<dbReference type="InterPro" id="IPR005467">
    <property type="entry name" value="His_kinase_dom"/>
</dbReference>
<evidence type="ECO:0000256" key="1">
    <source>
        <dbReference type="ARBA" id="ARBA00000085"/>
    </source>
</evidence>
<organism evidence="9 10">
    <name type="scientific">Hymenobacter canadensis</name>
    <dbReference type="NCBI Taxonomy" id="2999067"/>
    <lineage>
        <taxon>Bacteria</taxon>
        <taxon>Pseudomonadati</taxon>
        <taxon>Bacteroidota</taxon>
        <taxon>Cytophagia</taxon>
        <taxon>Cytophagales</taxon>
        <taxon>Hymenobacteraceae</taxon>
        <taxon>Hymenobacter</taxon>
    </lineage>
</organism>
<name>A0ABY7LP63_9BACT</name>
<keyword evidence="6" id="KW-0472">Membrane</keyword>
<dbReference type="SMART" id="SM00388">
    <property type="entry name" value="HisKA"/>
    <property type="match status" value="1"/>
</dbReference>
<feature type="chain" id="PRO_5047312913" description="histidine kinase" evidence="7">
    <location>
        <begin position="24"/>
        <end position="724"/>
    </location>
</feature>
<dbReference type="InterPro" id="IPR003594">
    <property type="entry name" value="HATPase_dom"/>
</dbReference>
<comment type="catalytic activity">
    <reaction evidence="1">
        <text>ATP + protein L-histidine = ADP + protein N-phospho-L-histidine.</text>
        <dbReference type="EC" id="2.7.13.3"/>
    </reaction>
</comment>
<keyword evidence="7" id="KW-0732">Signal</keyword>
<feature type="transmembrane region" description="Helical" evidence="6">
    <location>
        <begin position="404"/>
        <end position="422"/>
    </location>
</feature>
<dbReference type="RefSeq" id="WP_269559090.1">
    <property type="nucleotide sequence ID" value="NZ_CP114767.1"/>
</dbReference>
<dbReference type="InterPro" id="IPR004358">
    <property type="entry name" value="Sig_transdc_His_kin-like_C"/>
</dbReference>
<evidence type="ECO:0000256" key="5">
    <source>
        <dbReference type="SAM" id="Coils"/>
    </source>
</evidence>
<dbReference type="SUPFAM" id="SSF48452">
    <property type="entry name" value="TPR-like"/>
    <property type="match status" value="2"/>
</dbReference>
<dbReference type="InterPro" id="IPR003661">
    <property type="entry name" value="HisK_dim/P_dom"/>
</dbReference>
<dbReference type="PRINTS" id="PR00344">
    <property type="entry name" value="BCTRLSENSOR"/>
</dbReference>
<dbReference type="InterPro" id="IPR011990">
    <property type="entry name" value="TPR-like_helical_dom_sf"/>
</dbReference>
<reference evidence="9 10" key="1">
    <citation type="submission" date="2022-12" db="EMBL/GenBank/DDBJ databases">
        <title>Hymenobacter canadensis sp. nov. isolated from lake water of the Cambridge Bay, Canada.</title>
        <authorList>
            <person name="Kim W.H."/>
            <person name="Lee Y.M."/>
        </authorList>
    </citation>
    <scope>NUCLEOTIDE SEQUENCE [LARGE SCALE GENOMIC DNA]</scope>
    <source>
        <strain evidence="9 10">PAMC 29467</strain>
    </source>
</reference>
<dbReference type="PANTHER" id="PTHR43065">
    <property type="entry name" value="SENSOR HISTIDINE KINASE"/>
    <property type="match status" value="1"/>
</dbReference>
<evidence type="ECO:0000256" key="7">
    <source>
        <dbReference type="SAM" id="SignalP"/>
    </source>
</evidence>
<dbReference type="CDD" id="cd00082">
    <property type="entry name" value="HisKA"/>
    <property type="match status" value="1"/>
</dbReference>
<dbReference type="SMART" id="SM00028">
    <property type="entry name" value="TPR"/>
    <property type="match status" value="5"/>
</dbReference>
<feature type="domain" description="Histidine kinase" evidence="8">
    <location>
        <begin position="478"/>
        <end position="722"/>
    </location>
</feature>